<dbReference type="GO" id="GO:0004413">
    <property type="term" value="F:homoserine kinase activity"/>
    <property type="evidence" value="ECO:0007669"/>
    <property type="project" value="InterPro"/>
</dbReference>
<evidence type="ECO:0000256" key="3">
    <source>
        <dbReference type="ARBA" id="ARBA00022697"/>
    </source>
</evidence>
<keyword evidence="5 9" id="KW-0418">Kinase</keyword>
<dbReference type="InterPro" id="IPR002575">
    <property type="entry name" value="Aminoglycoside_PTrfase"/>
</dbReference>
<sequence>MLTLTTIETLLQSYSLGQLQSLDKLNSGFANVNYRLQTDQGSYLFRLCAQQPLEMIAYELDLMQLLKEIRFPTAFPIARKDGKYISHLEEGPVMVYDFVEGKEPEVNPETAAEIARAMSILHQHKAPPHLRKVNSLAFSNCHILIEKFDSAPYQYPDIFEYFVQETKALAEPLSHPLPNGLVHGDIFPDNTLFQGNRLRAIVDFEEACTDHFLFDIGVAINGFCFVNNVLSSECLNRFLNAYQRPLTPEEQELLPYYIRWGAHATIYWHLTNDLLHTPHPKQLDRVRELIERVTLQKEVSSTS</sequence>
<evidence type="ECO:0000256" key="4">
    <source>
        <dbReference type="ARBA" id="ARBA00022741"/>
    </source>
</evidence>
<dbReference type="Gene3D" id="3.30.200.20">
    <property type="entry name" value="Phosphorylase Kinase, domain 1"/>
    <property type="match status" value="1"/>
</dbReference>
<dbReference type="Gene3D" id="3.90.1200.10">
    <property type="match status" value="1"/>
</dbReference>
<dbReference type="Proteomes" id="UP001403385">
    <property type="component" value="Unassembled WGS sequence"/>
</dbReference>
<keyword evidence="6" id="KW-0067">ATP-binding</keyword>
<dbReference type="PANTHER" id="PTHR21064:SF6">
    <property type="entry name" value="AMINOGLYCOSIDE PHOSPHOTRANSFERASE DOMAIN-CONTAINING PROTEIN"/>
    <property type="match status" value="1"/>
</dbReference>
<dbReference type="InterPro" id="IPR005280">
    <property type="entry name" value="Homoserine_kinase_II"/>
</dbReference>
<evidence type="ECO:0000256" key="6">
    <source>
        <dbReference type="ARBA" id="ARBA00022840"/>
    </source>
</evidence>
<dbReference type="AlphaFoldDB" id="A0AAW9S4V6"/>
<dbReference type="RefSeq" id="WP_346820771.1">
    <property type="nucleotide sequence ID" value="NZ_JBDKWZ010000004.1"/>
</dbReference>
<dbReference type="SUPFAM" id="SSF56112">
    <property type="entry name" value="Protein kinase-like (PK-like)"/>
    <property type="match status" value="1"/>
</dbReference>
<evidence type="ECO:0000259" key="8">
    <source>
        <dbReference type="Pfam" id="PF01636"/>
    </source>
</evidence>
<protein>
    <submittedName>
        <fullName evidence="9">Homoserine kinase</fullName>
    </submittedName>
</protein>
<comment type="similarity">
    <text evidence="7">Belongs to the pseudomonas-type ThrB family.</text>
</comment>
<dbReference type="PANTHER" id="PTHR21064">
    <property type="entry name" value="AMINOGLYCOSIDE PHOSPHOTRANSFERASE DOMAIN-CONTAINING PROTEIN-RELATED"/>
    <property type="match status" value="1"/>
</dbReference>
<reference evidence="9 10" key="1">
    <citation type="submission" date="2024-04" db="EMBL/GenBank/DDBJ databases">
        <title>Novel genus in family Flammeovirgaceae.</title>
        <authorList>
            <person name="Nguyen T.H."/>
            <person name="Vuong T.Q."/>
            <person name="Le H."/>
            <person name="Kim S.-G."/>
        </authorList>
    </citation>
    <scope>NUCLEOTIDE SEQUENCE [LARGE SCALE GENOMIC DNA]</scope>
    <source>
        <strain evidence="9 10">JCM 23209</strain>
    </source>
</reference>
<gene>
    <name evidence="9" type="ORF">AAG747_08715</name>
</gene>
<accession>A0AAW9S4V6</accession>
<name>A0AAW9S4V6_9BACT</name>
<keyword evidence="1" id="KW-0028">Amino-acid biosynthesis</keyword>
<feature type="domain" description="Aminoglycoside phosphotransferase" evidence="8">
    <location>
        <begin position="24"/>
        <end position="245"/>
    </location>
</feature>
<evidence type="ECO:0000313" key="9">
    <source>
        <dbReference type="EMBL" id="MEN7547989.1"/>
    </source>
</evidence>
<evidence type="ECO:0000256" key="1">
    <source>
        <dbReference type="ARBA" id="ARBA00022605"/>
    </source>
</evidence>
<dbReference type="GO" id="GO:0009088">
    <property type="term" value="P:threonine biosynthetic process"/>
    <property type="evidence" value="ECO:0007669"/>
    <property type="project" value="UniProtKB-KW"/>
</dbReference>
<keyword evidence="2" id="KW-0808">Transferase</keyword>
<dbReference type="EMBL" id="JBDKWZ010000004">
    <property type="protein sequence ID" value="MEN7547989.1"/>
    <property type="molecule type" value="Genomic_DNA"/>
</dbReference>
<organism evidence="9 10">
    <name type="scientific">Rapidithrix thailandica</name>
    <dbReference type="NCBI Taxonomy" id="413964"/>
    <lineage>
        <taxon>Bacteria</taxon>
        <taxon>Pseudomonadati</taxon>
        <taxon>Bacteroidota</taxon>
        <taxon>Cytophagia</taxon>
        <taxon>Cytophagales</taxon>
        <taxon>Flammeovirgaceae</taxon>
        <taxon>Rapidithrix</taxon>
    </lineage>
</organism>
<keyword evidence="10" id="KW-1185">Reference proteome</keyword>
<evidence type="ECO:0000256" key="2">
    <source>
        <dbReference type="ARBA" id="ARBA00022679"/>
    </source>
</evidence>
<dbReference type="GO" id="GO:0005524">
    <property type="term" value="F:ATP binding"/>
    <property type="evidence" value="ECO:0007669"/>
    <property type="project" value="UniProtKB-KW"/>
</dbReference>
<evidence type="ECO:0000256" key="5">
    <source>
        <dbReference type="ARBA" id="ARBA00022777"/>
    </source>
</evidence>
<comment type="caution">
    <text evidence="9">The sequence shown here is derived from an EMBL/GenBank/DDBJ whole genome shotgun (WGS) entry which is preliminary data.</text>
</comment>
<keyword evidence="3" id="KW-0791">Threonine biosynthesis</keyword>
<proteinExistence type="inferred from homology"/>
<dbReference type="InterPro" id="IPR011009">
    <property type="entry name" value="Kinase-like_dom_sf"/>
</dbReference>
<dbReference type="InterPro" id="IPR050249">
    <property type="entry name" value="Pseudomonas-type_ThrB"/>
</dbReference>
<evidence type="ECO:0000256" key="7">
    <source>
        <dbReference type="ARBA" id="ARBA00038240"/>
    </source>
</evidence>
<evidence type="ECO:0000313" key="10">
    <source>
        <dbReference type="Proteomes" id="UP001403385"/>
    </source>
</evidence>
<dbReference type="Pfam" id="PF01636">
    <property type="entry name" value="APH"/>
    <property type="match status" value="1"/>
</dbReference>
<dbReference type="CDD" id="cd05153">
    <property type="entry name" value="HomoserineK_II"/>
    <property type="match status" value="1"/>
</dbReference>
<keyword evidence="4" id="KW-0547">Nucleotide-binding</keyword>